<reference evidence="6 8" key="2">
    <citation type="submission" date="2016-10" db="EMBL/GenBank/DDBJ databases">
        <authorList>
            <person name="Varghese N."/>
            <person name="Submissions S."/>
        </authorList>
    </citation>
    <scope>NUCLEOTIDE SEQUENCE [LARGE SCALE GENOMIC DNA]</scope>
    <source>
        <strain evidence="6 8">CGMCC 1.3889</strain>
    </source>
</reference>
<evidence type="ECO:0000256" key="2">
    <source>
        <dbReference type="ARBA" id="ARBA00023002"/>
    </source>
</evidence>
<evidence type="ECO:0000313" key="7">
    <source>
        <dbReference type="Proteomes" id="UP000051749"/>
    </source>
</evidence>
<dbReference type="STRING" id="319653.SAMN04487973_10310"/>
<feature type="domain" description="GFO/IDH/MocA-like oxidoreductase" evidence="4">
    <location>
        <begin position="138"/>
        <end position="250"/>
    </location>
</feature>
<dbReference type="InterPro" id="IPR050984">
    <property type="entry name" value="Gfo/Idh/MocA_domain"/>
</dbReference>
<protein>
    <submittedName>
        <fullName evidence="5">Gfo Idh MocA family oxidoreductase</fullName>
    </submittedName>
    <submittedName>
        <fullName evidence="6">Predicted dehydrogenase</fullName>
    </submittedName>
</protein>
<dbReference type="InterPro" id="IPR000683">
    <property type="entry name" value="Gfo/Idh/MocA-like_OxRdtase_N"/>
</dbReference>
<evidence type="ECO:0000313" key="8">
    <source>
        <dbReference type="Proteomes" id="UP000182818"/>
    </source>
</evidence>
<dbReference type="Pfam" id="PF22725">
    <property type="entry name" value="GFO_IDH_MocA_C3"/>
    <property type="match status" value="1"/>
</dbReference>
<dbReference type="Proteomes" id="UP000051749">
    <property type="component" value="Unassembled WGS sequence"/>
</dbReference>
<evidence type="ECO:0000313" key="5">
    <source>
        <dbReference type="EMBL" id="KRN83362.1"/>
    </source>
</evidence>
<keyword evidence="8" id="KW-1185">Reference proteome</keyword>
<evidence type="ECO:0000256" key="1">
    <source>
        <dbReference type="ARBA" id="ARBA00010928"/>
    </source>
</evidence>
<dbReference type="SUPFAM" id="SSF55347">
    <property type="entry name" value="Glyceraldehyde-3-phosphate dehydrogenase-like, C-terminal domain"/>
    <property type="match status" value="1"/>
</dbReference>
<name>A0A0R2K178_9LACO</name>
<dbReference type="RefSeq" id="WP_057805021.1">
    <property type="nucleotide sequence ID" value="NZ_BJYP01000040.1"/>
</dbReference>
<evidence type="ECO:0000259" key="3">
    <source>
        <dbReference type="Pfam" id="PF01408"/>
    </source>
</evidence>
<dbReference type="GO" id="GO:0000166">
    <property type="term" value="F:nucleotide binding"/>
    <property type="evidence" value="ECO:0007669"/>
    <property type="project" value="InterPro"/>
</dbReference>
<dbReference type="SUPFAM" id="SSF51735">
    <property type="entry name" value="NAD(P)-binding Rossmann-fold domains"/>
    <property type="match status" value="1"/>
</dbReference>
<dbReference type="GO" id="GO:0016491">
    <property type="term" value="F:oxidoreductase activity"/>
    <property type="evidence" value="ECO:0007669"/>
    <property type="project" value="UniProtKB-KW"/>
</dbReference>
<dbReference type="AlphaFoldDB" id="A0A0R2K178"/>
<dbReference type="Proteomes" id="UP000182818">
    <property type="component" value="Unassembled WGS sequence"/>
</dbReference>
<dbReference type="OrthoDB" id="9815825at2"/>
<comment type="caution">
    <text evidence="5">The sequence shown here is derived from an EMBL/GenBank/DDBJ whole genome shotgun (WGS) entry which is preliminary data.</text>
</comment>
<accession>A0A0R2K178</accession>
<comment type="similarity">
    <text evidence="1">Belongs to the Gfo/Idh/MocA family.</text>
</comment>
<dbReference type="PANTHER" id="PTHR22604:SF105">
    <property type="entry name" value="TRANS-1,2-DIHYDROBENZENE-1,2-DIOL DEHYDROGENASE"/>
    <property type="match status" value="1"/>
</dbReference>
<dbReference type="Gene3D" id="3.40.50.720">
    <property type="entry name" value="NAD(P)-binding Rossmann-like Domain"/>
    <property type="match status" value="1"/>
</dbReference>
<dbReference type="InterPro" id="IPR055170">
    <property type="entry name" value="GFO_IDH_MocA-like_dom"/>
</dbReference>
<organism evidence="5 7">
    <name type="scientific">Pediococcus ethanolidurans</name>
    <dbReference type="NCBI Taxonomy" id="319653"/>
    <lineage>
        <taxon>Bacteria</taxon>
        <taxon>Bacillati</taxon>
        <taxon>Bacillota</taxon>
        <taxon>Bacilli</taxon>
        <taxon>Lactobacillales</taxon>
        <taxon>Lactobacillaceae</taxon>
        <taxon>Pediococcus</taxon>
    </lineage>
</organism>
<evidence type="ECO:0000259" key="4">
    <source>
        <dbReference type="Pfam" id="PF22725"/>
    </source>
</evidence>
<feature type="domain" description="Gfo/Idh/MocA-like oxidoreductase N-terminal" evidence="3">
    <location>
        <begin position="6"/>
        <end position="124"/>
    </location>
</feature>
<dbReference type="PANTHER" id="PTHR22604">
    <property type="entry name" value="OXIDOREDUCTASES"/>
    <property type="match status" value="1"/>
</dbReference>
<keyword evidence="2" id="KW-0560">Oxidoreductase</keyword>
<evidence type="ECO:0000313" key="6">
    <source>
        <dbReference type="EMBL" id="SER21795.1"/>
    </source>
</evidence>
<gene>
    <name evidence="5" type="ORF">IV87_GL000790</name>
    <name evidence="6" type="ORF">SAMN04487973_10310</name>
</gene>
<reference evidence="5 7" key="1">
    <citation type="journal article" date="2015" name="Genome Announc.">
        <title>Expanding the biotechnology potential of lactobacilli through comparative genomics of 213 strains and associated genera.</title>
        <authorList>
            <person name="Sun Z."/>
            <person name="Harris H.M."/>
            <person name="McCann A."/>
            <person name="Guo C."/>
            <person name="Argimon S."/>
            <person name="Zhang W."/>
            <person name="Yang X."/>
            <person name="Jeffery I.B."/>
            <person name="Cooney J.C."/>
            <person name="Kagawa T.F."/>
            <person name="Liu W."/>
            <person name="Song Y."/>
            <person name="Salvetti E."/>
            <person name="Wrobel A."/>
            <person name="Rasinkangas P."/>
            <person name="Parkhill J."/>
            <person name="Rea M.C."/>
            <person name="O'Sullivan O."/>
            <person name="Ritari J."/>
            <person name="Douillard F.P."/>
            <person name="Paul Ross R."/>
            <person name="Yang R."/>
            <person name="Briner A.E."/>
            <person name="Felis G.E."/>
            <person name="de Vos W.M."/>
            <person name="Barrangou R."/>
            <person name="Klaenhammer T.R."/>
            <person name="Caufield P.W."/>
            <person name="Cui Y."/>
            <person name="Zhang H."/>
            <person name="O'Toole P.W."/>
        </authorList>
    </citation>
    <scope>NUCLEOTIDE SEQUENCE [LARGE SCALE GENOMIC DNA]</scope>
    <source>
        <strain evidence="5 7">DSM 22301</strain>
    </source>
</reference>
<dbReference type="Gene3D" id="3.30.360.10">
    <property type="entry name" value="Dihydrodipicolinate Reductase, domain 2"/>
    <property type="match status" value="1"/>
</dbReference>
<dbReference type="EMBL" id="FOGK01000003">
    <property type="protein sequence ID" value="SER21795.1"/>
    <property type="molecule type" value="Genomic_DNA"/>
</dbReference>
<dbReference type="InterPro" id="IPR036291">
    <property type="entry name" value="NAD(P)-bd_dom_sf"/>
</dbReference>
<sequence>MERKVVRYGIMGAASIVPRIIAGIHESPNSQVVAIAARNLEKAQKVANQFEIPVAYGSYEELCADQNIDVIYIPLWNAGHYAGAKLALQHHKNVLLEKPFTLTYAQAKDLFELARKQQCFLMEGQKAAFLPITDQVRRQLLEQHAIGKICGITIQEAHPGIEKIPWFHDVTVGGGAFYGSASYGLEYLQLVLQTDIVAYQGQVSHTALQADDQAQLNLKLKSGQLASVFMTTLSQQVPSQITFWGTKGSLTVPNYWKTDAYELTVNQVTQKFKQTQKSEFVYEFNHVSEQILNKQQASSVMTPAITLKTMKIIEGLYRQWFPTQMKKIR</sequence>
<dbReference type="GeneID" id="76042655"/>
<dbReference type="PATRIC" id="fig|319653.3.peg.799"/>
<dbReference type="Pfam" id="PF01408">
    <property type="entry name" value="GFO_IDH_MocA"/>
    <property type="match status" value="1"/>
</dbReference>
<proteinExistence type="inferred from homology"/>
<dbReference type="EMBL" id="JQBY01000002">
    <property type="protein sequence ID" value="KRN83362.1"/>
    <property type="molecule type" value="Genomic_DNA"/>
</dbReference>